<dbReference type="AlphaFoldDB" id="A0A2H0UMJ2"/>
<dbReference type="PANTHER" id="PTHR23419:SF8">
    <property type="entry name" value="FI09726P"/>
    <property type="match status" value="1"/>
</dbReference>
<comment type="caution">
    <text evidence="2">The sequence shown here is derived from an EMBL/GenBank/DDBJ whole genome shotgun (WGS) entry which is preliminary data.</text>
</comment>
<dbReference type="GO" id="GO:0005507">
    <property type="term" value="F:copper ion binding"/>
    <property type="evidence" value="ECO:0007669"/>
    <property type="project" value="TreeGrafter"/>
</dbReference>
<proteinExistence type="inferred from homology"/>
<sequence>MVLIYSTHQNTEEAVNLGHTLLKRKLAATVNIWPLQSMHMENGEVKSQLGAVLMIKTFESKIAEIEELVELNHEYAVPFVGAIEIRRFNRTFREWMGDIVK</sequence>
<evidence type="ECO:0008006" key="4">
    <source>
        <dbReference type="Google" id="ProtNLM"/>
    </source>
</evidence>
<dbReference type="Pfam" id="PF03091">
    <property type="entry name" value="CutA1"/>
    <property type="match status" value="1"/>
</dbReference>
<evidence type="ECO:0000313" key="2">
    <source>
        <dbReference type="EMBL" id="PIR87608.1"/>
    </source>
</evidence>
<dbReference type="InterPro" id="IPR015867">
    <property type="entry name" value="N-reg_PII/ATP_PRibTrfase_C"/>
</dbReference>
<dbReference type="EMBL" id="PFBC01000057">
    <property type="protein sequence ID" value="PIR87608.1"/>
    <property type="molecule type" value="Genomic_DNA"/>
</dbReference>
<protein>
    <recommendedName>
        <fullName evidence="4">Divalent-cation tolerance protein CutA</fullName>
    </recommendedName>
</protein>
<dbReference type="PANTHER" id="PTHR23419">
    <property type="entry name" value="DIVALENT CATION TOLERANCE CUTA-RELATED"/>
    <property type="match status" value="1"/>
</dbReference>
<dbReference type="GO" id="GO:0010038">
    <property type="term" value="P:response to metal ion"/>
    <property type="evidence" value="ECO:0007669"/>
    <property type="project" value="InterPro"/>
</dbReference>
<organism evidence="2 3">
    <name type="scientific">Candidatus Harrisonbacteria bacterium CG10_big_fil_rev_8_21_14_0_10_45_28</name>
    <dbReference type="NCBI Taxonomy" id="1974586"/>
    <lineage>
        <taxon>Bacteria</taxon>
        <taxon>Candidatus Harrisoniibacteriota</taxon>
    </lineage>
</organism>
<accession>A0A2H0UMJ2</accession>
<name>A0A2H0UMJ2_9BACT</name>
<dbReference type="SUPFAM" id="SSF54913">
    <property type="entry name" value="GlnB-like"/>
    <property type="match status" value="1"/>
</dbReference>
<reference evidence="3" key="1">
    <citation type="submission" date="2017-09" db="EMBL/GenBank/DDBJ databases">
        <title>Depth-based differentiation of microbial function through sediment-hosted aquifers and enrichment of novel symbionts in the deep terrestrial subsurface.</title>
        <authorList>
            <person name="Probst A.J."/>
            <person name="Ladd B."/>
            <person name="Jarett J.K."/>
            <person name="Geller-Mcgrath D.E."/>
            <person name="Sieber C.M.K."/>
            <person name="Emerson J.B."/>
            <person name="Anantharaman K."/>
            <person name="Thomas B.C."/>
            <person name="Malmstrom R."/>
            <person name="Stieglmeier M."/>
            <person name="Klingl A."/>
            <person name="Woyke T."/>
            <person name="Ryan C.M."/>
            <person name="Banfield J.F."/>
        </authorList>
    </citation>
    <scope>NUCLEOTIDE SEQUENCE [LARGE SCALE GENOMIC DNA]</scope>
</reference>
<dbReference type="InterPro" id="IPR011322">
    <property type="entry name" value="N-reg_PII-like_a/b"/>
</dbReference>
<evidence type="ECO:0000313" key="3">
    <source>
        <dbReference type="Proteomes" id="UP000230903"/>
    </source>
</evidence>
<dbReference type="Gene3D" id="3.30.70.120">
    <property type="match status" value="1"/>
</dbReference>
<gene>
    <name evidence="2" type="ORF">COU10_03755</name>
</gene>
<dbReference type="Proteomes" id="UP000230903">
    <property type="component" value="Unassembled WGS sequence"/>
</dbReference>
<evidence type="ECO:0000256" key="1">
    <source>
        <dbReference type="ARBA" id="ARBA00010169"/>
    </source>
</evidence>
<dbReference type="InterPro" id="IPR004323">
    <property type="entry name" value="Ion_tolerance_CutA"/>
</dbReference>
<comment type="similarity">
    <text evidence="1">Belongs to the CutA family.</text>
</comment>